<evidence type="ECO:0000313" key="3">
    <source>
        <dbReference type="Proteomes" id="UP000322873"/>
    </source>
</evidence>
<gene>
    <name evidence="2" type="ORF">EYC84_003779</name>
</gene>
<keyword evidence="3" id="KW-1185">Reference proteome</keyword>
<accession>A0A5M9JVR9</accession>
<dbReference type="VEuPathDB" id="FungiDB:MFRU_025g00870"/>
<evidence type="ECO:0000313" key="2">
    <source>
        <dbReference type="EMBL" id="KAA8573291.1"/>
    </source>
</evidence>
<protein>
    <recommendedName>
        <fullName evidence="4">RRM domain-containing protein</fullName>
    </recommendedName>
</protein>
<dbReference type="CDD" id="cd00590">
    <property type="entry name" value="RRM_SF"/>
    <property type="match status" value="1"/>
</dbReference>
<proteinExistence type="predicted"/>
<feature type="region of interest" description="Disordered" evidence="1">
    <location>
        <begin position="60"/>
        <end position="106"/>
    </location>
</feature>
<organism evidence="2 3">
    <name type="scientific">Monilinia fructicola</name>
    <name type="common">Brown rot fungus</name>
    <name type="synonym">Ciboria fructicola</name>
    <dbReference type="NCBI Taxonomy" id="38448"/>
    <lineage>
        <taxon>Eukaryota</taxon>
        <taxon>Fungi</taxon>
        <taxon>Dikarya</taxon>
        <taxon>Ascomycota</taxon>
        <taxon>Pezizomycotina</taxon>
        <taxon>Leotiomycetes</taxon>
        <taxon>Helotiales</taxon>
        <taxon>Sclerotiniaceae</taxon>
        <taxon>Monilinia</taxon>
    </lineage>
</organism>
<reference evidence="2 3" key="1">
    <citation type="submission" date="2019-06" db="EMBL/GenBank/DDBJ databases">
        <title>Genome Sequence of the Brown Rot Fungal Pathogen Monilinia fructicola.</title>
        <authorList>
            <person name="De Miccolis Angelini R.M."/>
            <person name="Landi L."/>
            <person name="Abate D."/>
            <person name="Pollastro S."/>
            <person name="Romanazzi G."/>
            <person name="Faretra F."/>
        </authorList>
    </citation>
    <scope>NUCLEOTIDE SEQUENCE [LARGE SCALE GENOMIC DNA]</scope>
    <source>
        <strain evidence="2 3">Mfrc123</strain>
    </source>
</reference>
<comment type="caution">
    <text evidence="2">The sequence shown here is derived from an EMBL/GenBank/DDBJ whole genome shotgun (WGS) entry which is preliminary data.</text>
</comment>
<dbReference type="Proteomes" id="UP000322873">
    <property type="component" value="Unassembled WGS sequence"/>
</dbReference>
<dbReference type="EMBL" id="VICG01000004">
    <property type="protein sequence ID" value="KAA8573291.1"/>
    <property type="molecule type" value="Genomic_DNA"/>
</dbReference>
<feature type="compositionally biased region" description="Low complexity" evidence="1">
    <location>
        <begin position="90"/>
        <end position="106"/>
    </location>
</feature>
<evidence type="ECO:0008006" key="4">
    <source>
        <dbReference type="Google" id="ProtNLM"/>
    </source>
</evidence>
<name>A0A5M9JVR9_MONFR</name>
<evidence type="ECO:0000256" key="1">
    <source>
        <dbReference type="SAM" id="MobiDB-lite"/>
    </source>
</evidence>
<dbReference type="GO" id="GO:0003676">
    <property type="term" value="F:nucleic acid binding"/>
    <property type="evidence" value="ECO:0007669"/>
    <property type="project" value="InterPro"/>
</dbReference>
<dbReference type="InterPro" id="IPR035979">
    <property type="entry name" value="RBD_domain_sf"/>
</dbReference>
<dbReference type="AlphaFoldDB" id="A0A5M9JVR9"/>
<dbReference type="SUPFAM" id="SSF54928">
    <property type="entry name" value="RNA-binding domain, RBD"/>
    <property type="match status" value="1"/>
</dbReference>
<sequence>MYLNTSSVVKYPRPSSSWLHVVPSVPIKDGSERQVSETTEVRTIHPDTNSVAKTFEPLSVLSEPPPITQSDSSVIPKKNMYLPPHKRVDSNASHSQDQSDSSVPVSKSVILGRKKKKYQSLDLTSSQETLKDMRRVSTGSTYVSYQGFQPIPALATSSASEVRLSDQTKYKGTGQGTKALDNLEDHLNCSVFVKHLPEDVTFREMFAIINTGSVICLHIMAPAVGRYFSAAKIVFKYPEGAARFIAANQGRQIRIRDHRLTVVYNHHGMLQHSPEHQSRVIHIEGPPSKMNEKFWRGYFESITNFNLEYAADLPTAQAADGARMMEFRFSRIEAQAQTILIAILNDRQFDGTVIARYGDDPCGSGWDTLPKY</sequence>